<keyword evidence="4" id="KW-1185">Reference proteome</keyword>
<dbReference type="InterPro" id="IPR002182">
    <property type="entry name" value="NB-ARC"/>
</dbReference>
<dbReference type="InterPro" id="IPR011990">
    <property type="entry name" value="TPR-like_helical_dom_sf"/>
</dbReference>
<dbReference type="PANTHER" id="PTHR47691">
    <property type="entry name" value="REGULATOR-RELATED"/>
    <property type="match status" value="1"/>
</dbReference>
<dbReference type="Pfam" id="PF00931">
    <property type="entry name" value="NB-ARC"/>
    <property type="match status" value="1"/>
</dbReference>
<dbReference type="OrthoDB" id="5104449at2759"/>
<dbReference type="SUPFAM" id="SSF52540">
    <property type="entry name" value="P-loop containing nucleoside triphosphate hydrolases"/>
    <property type="match status" value="1"/>
</dbReference>
<feature type="domain" description="NB-ARC" evidence="1">
    <location>
        <begin position="121"/>
        <end position="283"/>
    </location>
</feature>
<name>F0X7K2_GROCL</name>
<evidence type="ECO:0000259" key="2">
    <source>
        <dbReference type="Pfam" id="PF25000"/>
    </source>
</evidence>
<gene>
    <name evidence="3" type="ORF">CMQ_6893</name>
</gene>
<dbReference type="eggNOG" id="KOG4658">
    <property type="taxonomic scope" value="Eukaryota"/>
</dbReference>
<dbReference type="Gene3D" id="1.25.40.10">
    <property type="entry name" value="Tetratricopeptide repeat domain"/>
    <property type="match status" value="1"/>
</dbReference>
<dbReference type="InParanoid" id="F0X7K2"/>
<dbReference type="GO" id="GO:0043531">
    <property type="term" value="F:ADP binding"/>
    <property type="evidence" value="ECO:0007669"/>
    <property type="project" value="InterPro"/>
</dbReference>
<feature type="domain" description="DUF7779" evidence="2">
    <location>
        <begin position="376"/>
        <end position="454"/>
    </location>
</feature>
<sequence>MLRDVSYTLDRCERECLKTVFDELMKHVLIEAFMDLVKLWTGLIKYMRDNPQKADTISSMLADTPGKVEKSFAHLKAIASTSFGSELRRAPTLSEPLPDSIALPCGGAPYHDSRKFIGRENEIDVIHGELGPANMKDQRFCTIWGLAGMGKSKLAMEYAKRYEGDFYATLWISAQNVISIGQSFTNIAIDFGLQKATNGGKVDDNIRLVFNAIKKRGGNWLIIWDDVKEQATIRPHLTLNSKRVSTLVTTRYPEEAAVFRSRGTLLHLKKLSMDTSTELFERLLGPDNRYPEGSEDSRAAHVILQKMDGHPLGICTMATRIVAKNLSARGFLMRYRRDNIPVVPELADYEIALEAIWNESFQYLKDMKESRNGDCFDLLGVLSFCFPDAIPKTLFATEQPDDSEGVTPIFHDKQNRYEEACEMLRKSGLIDYDKDYTSITMHRVTQGAFLAFLGPEAIQSSFCLAASLIHRAFPKQVEGRSLHLQWDDCRTYIQHSNKLIKVYTESRLPHRRYQPLQPCEDFLELMANVCWYLVESGQDSECQRLSEIALKAVGPNTYRYAHLNNSLFAMSWFQNDLKSAFKYCGIAASSMKAHRPETSEEYLGILSNKASLLASDGKDTEALKLYLEVEETRKRYNYPQNIALAFINLGIGRLKSKMGEFDDAATRLEAARSIVQHEHGPHGKYMQQ</sequence>
<proteinExistence type="predicted"/>
<dbReference type="InterPro" id="IPR056681">
    <property type="entry name" value="DUF7779"/>
</dbReference>
<reference evidence="3 4" key="1">
    <citation type="journal article" date="2011" name="Proc. Natl. Acad. Sci. U.S.A.">
        <title>Genome and transcriptome analyses of the mountain pine beetle-fungal symbiont Grosmannia clavigera, a lodgepole pine pathogen.</title>
        <authorList>
            <person name="DiGuistini S."/>
            <person name="Wang Y."/>
            <person name="Liao N.Y."/>
            <person name="Taylor G."/>
            <person name="Tanguay P."/>
            <person name="Feau N."/>
            <person name="Henrissat B."/>
            <person name="Chan S.K."/>
            <person name="Hesse-Orce U."/>
            <person name="Alamouti S.M."/>
            <person name="Tsui C.K.M."/>
            <person name="Docking R.T."/>
            <person name="Levasseur A."/>
            <person name="Haridas S."/>
            <person name="Robertson G."/>
            <person name="Birol I."/>
            <person name="Holt R.A."/>
            <person name="Marra M.A."/>
            <person name="Hamelin R.C."/>
            <person name="Hirst M."/>
            <person name="Jones S.J.M."/>
            <person name="Bohlmann J."/>
            <person name="Breuil C."/>
        </authorList>
    </citation>
    <scope>NUCLEOTIDE SEQUENCE [LARGE SCALE GENOMIC DNA]</scope>
    <source>
        <strain evidence="4">kw1407 / UAMH 11150</strain>
    </source>
</reference>
<evidence type="ECO:0000313" key="4">
    <source>
        <dbReference type="Proteomes" id="UP000007796"/>
    </source>
</evidence>
<dbReference type="Pfam" id="PF25000">
    <property type="entry name" value="DUF7779"/>
    <property type="match status" value="1"/>
</dbReference>
<dbReference type="HOGENOM" id="CLU_400111_0_0_1"/>
<dbReference type="STRING" id="655863.F0X7K2"/>
<dbReference type="InterPro" id="IPR027417">
    <property type="entry name" value="P-loop_NTPase"/>
</dbReference>
<evidence type="ECO:0000259" key="1">
    <source>
        <dbReference type="Pfam" id="PF00931"/>
    </source>
</evidence>
<dbReference type="Gene3D" id="3.40.50.300">
    <property type="entry name" value="P-loop containing nucleotide triphosphate hydrolases"/>
    <property type="match status" value="1"/>
</dbReference>
<accession>F0X7K2</accession>
<dbReference type="PANTHER" id="PTHR47691:SF3">
    <property type="entry name" value="HTH-TYPE TRANSCRIPTIONAL REGULATOR RV0890C-RELATED"/>
    <property type="match status" value="1"/>
</dbReference>
<dbReference type="GeneID" id="25980376"/>
<dbReference type="EMBL" id="GL629729">
    <property type="protein sequence ID" value="EFX06572.1"/>
    <property type="molecule type" value="Genomic_DNA"/>
</dbReference>
<dbReference type="Proteomes" id="UP000007796">
    <property type="component" value="Unassembled WGS sequence"/>
</dbReference>
<dbReference type="AlphaFoldDB" id="F0X7K2"/>
<organism evidence="4">
    <name type="scientific">Grosmannia clavigera (strain kw1407 / UAMH 11150)</name>
    <name type="common">Blue stain fungus</name>
    <name type="synonym">Graphiocladiella clavigera</name>
    <dbReference type="NCBI Taxonomy" id="655863"/>
    <lineage>
        <taxon>Eukaryota</taxon>
        <taxon>Fungi</taxon>
        <taxon>Dikarya</taxon>
        <taxon>Ascomycota</taxon>
        <taxon>Pezizomycotina</taxon>
        <taxon>Sordariomycetes</taxon>
        <taxon>Sordariomycetidae</taxon>
        <taxon>Ophiostomatales</taxon>
        <taxon>Ophiostomataceae</taxon>
        <taxon>Leptographium</taxon>
    </lineage>
</organism>
<dbReference type="RefSeq" id="XP_014176054.1">
    <property type="nucleotide sequence ID" value="XM_014320579.1"/>
</dbReference>
<evidence type="ECO:0000313" key="3">
    <source>
        <dbReference type="EMBL" id="EFX06572.1"/>
    </source>
</evidence>
<protein>
    <submittedName>
        <fullName evidence="3">Tpr repeat-containing protein</fullName>
    </submittedName>
</protein>